<accession>A0A6H5HLD0</accession>
<dbReference type="InterPro" id="IPR012337">
    <property type="entry name" value="RNaseH-like_sf"/>
</dbReference>
<dbReference type="SUPFAM" id="SSF53098">
    <property type="entry name" value="Ribonuclease H-like"/>
    <property type="match status" value="1"/>
</dbReference>
<feature type="region of interest" description="Disordered" evidence="1">
    <location>
        <begin position="91"/>
        <end position="135"/>
    </location>
</feature>
<feature type="compositionally biased region" description="Low complexity" evidence="1">
    <location>
        <begin position="113"/>
        <end position="135"/>
    </location>
</feature>
<feature type="non-terminal residue" evidence="2">
    <location>
        <position position="135"/>
    </location>
</feature>
<dbReference type="OrthoDB" id="6626735at2759"/>
<proteinExistence type="predicted"/>
<gene>
    <name evidence="2" type="ORF">NTEN_LOCUS21578</name>
</gene>
<name>A0A6H5HLD0_9HEMI</name>
<dbReference type="Proteomes" id="UP000479000">
    <property type="component" value="Unassembled WGS sequence"/>
</dbReference>
<reference evidence="2 3" key="1">
    <citation type="submission" date="2020-02" db="EMBL/GenBank/DDBJ databases">
        <authorList>
            <person name="Ferguson B K."/>
        </authorList>
    </citation>
    <scope>NUCLEOTIDE SEQUENCE [LARGE SCALE GENOMIC DNA]</scope>
</reference>
<keyword evidence="3" id="KW-1185">Reference proteome</keyword>
<dbReference type="EMBL" id="CADCXU010031634">
    <property type="protein sequence ID" value="CAB0017596.1"/>
    <property type="molecule type" value="Genomic_DNA"/>
</dbReference>
<evidence type="ECO:0008006" key="4">
    <source>
        <dbReference type="Google" id="ProtNLM"/>
    </source>
</evidence>
<organism evidence="2 3">
    <name type="scientific">Nesidiocoris tenuis</name>
    <dbReference type="NCBI Taxonomy" id="355587"/>
    <lineage>
        <taxon>Eukaryota</taxon>
        <taxon>Metazoa</taxon>
        <taxon>Ecdysozoa</taxon>
        <taxon>Arthropoda</taxon>
        <taxon>Hexapoda</taxon>
        <taxon>Insecta</taxon>
        <taxon>Pterygota</taxon>
        <taxon>Neoptera</taxon>
        <taxon>Paraneoptera</taxon>
        <taxon>Hemiptera</taxon>
        <taxon>Heteroptera</taxon>
        <taxon>Panheteroptera</taxon>
        <taxon>Cimicomorpha</taxon>
        <taxon>Miridae</taxon>
        <taxon>Dicyphina</taxon>
        <taxon>Nesidiocoris</taxon>
    </lineage>
</organism>
<dbReference type="Gene3D" id="3.30.420.10">
    <property type="entry name" value="Ribonuclease H-like superfamily/Ribonuclease H"/>
    <property type="match status" value="1"/>
</dbReference>
<dbReference type="InterPro" id="IPR036397">
    <property type="entry name" value="RNaseH_sf"/>
</dbReference>
<dbReference type="GO" id="GO:0003676">
    <property type="term" value="F:nucleic acid binding"/>
    <property type="evidence" value="ECO:0007669"/>
    <property type="project" value="InterPro"/>
</dbReference>
<evidence type="ECO:0000313" key="3">
    <source>
        <dbReference type="Proteomes" id="UP000479000"/>
    </source>
</evidence>
<evidence type="ECO:0000313" key="2">
    <source>
        <dbReference type="EMBL" id="CAB0017596.1"/>
    </source>
</evidence>
<evidence type="ECO:0000256" key="1">
    <source>
        <dbReference type="SAM" id="MobiDB-lite"/>
    </source>
</evidence>
<dbReference type="AlphaFoldDB" id="A0A6H5HLD0"/>
<protein>
    <recommendedName>
        <fullName evidence="4">Integrase catalytic domain-containing protein</fullName>
    </recommendedName>
</protein>
<sequence length="135" mass="14502">MVSNNCKPNGILQKCIAAGQPLTNGLAERNVHKLKSLLLAASDDPAMVEEKIRQNLMRYRATPLGCGRSPAELYLNRKLRIRQDAIFPSKLKPTQPIPEAIPSIRSMPERGCRLGSSSTIGGSSGLGSSSRSTAS</sequence>